<dbReference type="STRING" id="13333.W1P1H2"/>
<accession>W1P1H2</accession>
<organism evidence="1 2">
    <name type="scientific">Amborella trichopoda</name>
    <dbReference type="NCBI Taxonomy" id="13333"/>
    <lineage>
        <taxon>Eukaryota</taxon>
        <taxon>Viridiplantae</taxon>
        <taxon>Streptophyta</taxon>
        <taxon>Embryophyta</taxon>
        <taxon>Tracheophyta</taxon>
        <taxon>Spermatophyta</taxon>
        <taxon>Magnoliopsida</taxon>
        <taxon>Amborellales</taxon>
        <taxon>Amborellaceae</taxon>
        <taxon>Amborella</taxon>
    </lineage>
</organism>
<dbReference type="InterPro" id="IPR045053">
    <property type="entry name" value="MAN-like"/>
</dbReference>
<dbReference type="Gene3D" id="3.20.20.80">
    <property type="entry name" value="Glycosidases"/>
    <property type="match status" value="1"/>
</dbReference>
<dbReference type="PANTHER" id="PTHR31451:SF39">
    <property type="entry name" value="MANNAN ENDO-1,4-BETA-MANNOSIDASE 1"/>
    <property type="match status" value="1"/>
</dbReference>
<evidence type="ECO:0000313" key="2">
    <source>
        <dbReference type="Proteomes" id="UP000017836"/>
    </source>
</evidence>
<dbReference type="PANTHER" id="PTHR31451">
    <property type="match status" value="1"/>
</dbReference>
<sequence length="98" mass="11543">MFKGLDFVTSEARRYGVRLILSFVNNYKDLGGRPQFVQWARNQGQSLNSDDDFYTNHVVRGYYKNHVRSLLFLAFPTARKAGQPIKERVREERWIQAC</sequence>
<gene>
    <name evidence="1" type="ORF">AMTR_s00103p00014500</name>
</gene>
<dbReference type="Gramene" id="ERN00800">
    <property type="protein sequence ID" value="ERN00800"/>
    <property type="gene ID" value="AMTR_s00103p00014500"/>
</dbReference>
<dbReference type="SUPFAM" id="SSF51445">
    <property type="entry name" value="(Trans)glycosidases"/>
    <property type="match status" value="1"/>
</dbReference>
<dbReference type="GO" id="GO:0016985">
    <property type="term" value="F:mannan endo-1,4-beta-mannosidase activity"/>
    <property type="evidence" value="ECO:0007669"/>
    <property type="project" value="UniProtKB-EC"/>
</dbReference>
<dbReference type="EMBL" id="KI394805">
    <property type="protein sequence ID" value="ERN00800.1"/>
    <property type="molecule type" value="Genomic_DNA"/>
</dbReference>
<dbReference type="HOGENOM" id="CLU_2336469_0_0_1"/>
<dbReference type="Proteomes" id="UP000017836">
    <property type="component" value="Unassembled WGS sequence"/>
</dbReference>
<keyword evidence="2" id="KW-1185">Reference proteome</keyword>
<reference evidence="2" key="1">
    <citation type="journal article" date="2013" name="Science">
        <title>The Amborella genome and the evolution of flowering plants.</title>
        <authorList>
            <consortium name="Amborella Genome Project"/>
        </authorList>
    </citation>
    <scope>NUCLEOTIDE SEQUENCE [LARGE SCALE GENOMIC DNA]</scope>
</reference>
<evidence type="ECO:0000313" key="1">
    <source>
        <dbReference type="EMBL" id="ERN00800.1"/>
    </source>
</evidence>
<dbReference type="AlphaFoldDB" id="W1P1H2"/>
<protein>
    <submittedName>
        <fullName evidence="1">Uncharacterized protein</fullName>
    </submittedName>
</protein>
<dbReference type="InterPro" id="IPR017853">
    <property type="entry name" value="GH"/>
</dbReference>
<name>W1P1H2_AMBTC</name>
<proteinExistence type="predicted"/>
<dbReference type="GO" id="GO:0005576">
    <property type="term" value="C:extracellular region"/>
    <property type="evidence" value="ECO:0007669"/>
    <property type="project" value="UniProtKB-SubCell"/>
</dbReference>
<dbReference type="OMA" id="ERWIQAC"/>